<evidence type="ECO:0008006" key="4">
    <source>
        <dbReference type="Google" id="ProtNLM"/>
    </source>
</evidence>
<evidence type="ECO:0000313" key="3">
    <source>
        <dbReference type="Proteomes" id="UP001162156"/>
    </source>
</evidence>
<accession>A0AAV8WMQ8</accession>
<evidence type="ECO:0000256" key="1">
    <source>
        <dbReference type="SAM" id="Phobius"/>
    </source>
</evidence>
<keyword evidence="1" id="KW-0472">Membrane</keyword>
<evidence type="ECO:0000313" key="2">
    <source>
        <dbReference type="EMBL" id="KAJ8927718.1"/>
    </source>
</evidence>
<keyword evidence="1" id="KW-0812">Transmembrane</keyword>
<dbReference type="InterPro" id="IPR026100">
    <property type="entry name" value="Tmem223"/>
</dbReference>
<keyword evidence="3" id="KW-1185">Reference proteome</keyword>
<dbReference type="InterPro" id="IPR045325">
    <property type="entry name" value="TMEM70/TMEM186/TMEM223"/>
</dbReference>
<proteinExistence type="predicted"/>
<name>A0AAV8WMQ8_9CUCU</name>
<dbReference type="PANTHER" id="PTHR14549">
    <property type="entry name" value="TRANSMEMBRANE PROTEIN 223"/>
    <property type="match status" value="1"/>
</dbReference>
<dbReference type="GO" id="GO:0007399">
    <property type="term" value="P:nervous system development"/>
    <property type="evidence" value="ECO:0007669"/>
    <property type="project" value="TreeGrafter"/>
</dbReference>
<dbReference type="Pfam" id="PF06979">
    <property type="entry name" value="TMEM70"/>
    <property type="match status" value="1"/>
</dbReference>
<organism evidence="2 3">
    <name type="scientific">Rhamnusium bicolor</name>
    <dbReference type="NCBI Taxonomy" id="1586634"/>
    <lineage>
        <taxon>Eukaryota</taxon>
        <taxon>Metazoa</taxon>
        <taxon>Ecdysozoa</taxon>
        <taxon>Arthropoda</taxon>
        <taxon>Hexapoda</taxon>
        <taxon>Insecta</taxon>
        <taxon>Pterygota</taxon>
        <taxon>Neoptera</taxon>
        <taxon>Endopterygota</taxon>
        <taxon>Coleoptera</taxon>
        <taxon>Polyphaga</taxon>
        <taxon>Cucujiformia</taxon>
        <taxon>Chrysomeloidea</taxon>
        <taxon>Cerambycidae</taxon>
        <taxon>Lepturinae</taxon>
        <taxon>Rhagiini</taxon>
        <taxon>Rhamnusium</taxon>
    </lineage>
</organism>
<reference evidence="2" key="1">
    <citation type="journal article" date="2023" name="Insect Mol. Biol.">
        <title>Genome sequencing provides insights into the evolution of gene families encoding plant cell wall-degrading enzymes in longhorned beetles.</title>
        <authorList>
            <person name="Shin N.R."/>
            <person name="Okamura Y."/>
            <person name="Kirsch R."/>
            <person name="Pauchet Y."/>
        </authorList>
    </citation>
    <scope>NUCLEOTIDE SEQUENCE</scope>
    <source>
        <strain evidence="2">RBIC_L_NR</strain>
    </source>
</reference>
<dbReference type="AlphaFoldDB" id="A0AAV8WMQ8"/>
<sequence>MIGLLKLSERFNFFSAIYKIRPVRSNVINRCLCQKSLDFNTNVAKDVILYKYKNDRFFKIINIFALCQFGFWTYLSLFAYTNLRDAPIENAKEDKWWRKINLGENKFRYSLTVFSFLIGWGILCVTWMYSLKSVKYLILRKGGKEVTIVTYTPAGSNRMFTLGLENLNCKTIRTVTKSQLPIKVKGHYLHYMLDMRGEFTNPTLFDHTAGLKRNW</sequence>
<dbReference type="GO" id="GO:0005739">
    <property type="term" value="C:mitochondrion"/>
    <property type="evidence" value="ECO:0007669"/>
    <property type="project" value="TreeGrafter"/>
</dbReference>
<keyword evidence="1" id="KW-1133">Transmembrane helix</keyword>
<dbReference type="EMBL" id="JANEYF010005533">
    <property type="protein sequence ID" value="KAJ8927718.1"/>
    <property type="molecule type" value="Genomic_DNA"/>
</dbReference>
<dbReference type="Proteomes" id="UP001162156">
    <property type="component" value="Unassembled WGS sequence"/>
</dbReference>
<feature type="transmembrane region" description="Helical" evidence="1">
    <location>
        <begin position="60"/>
        <end position="80"/>
    </location>
</feature>
<dbReference type="PANTHER" id="PTHR14549:SF2">
    <property type="entry name" value="TRANSMEMBRANE PROTEIN 223"/>
    <property type="match status" value="1"/>
</dbReference>
<gene>
    <name evidence="2" type="ORF">NQ314_019779</name>
</gene>
<comment type="caution">
    <text evidence="2">The sequence shown here is derived from an EMBL/GenBank/DDBJ whole genome shotgun (WGS) entry which is preliminary data.</text>
</comment>
<feature type="transmembrane region" description="Helical" evidence="1">
    <location>
        <begin position="107"/>
        <end position="131"/>
    </location>
</feature>
<protein>
    <recommendedName>
        <fullName evidence="4">Transmembrane protein 223</fullName>
    </recommendedName>
</protein>